<evidence type="ECO:0000313" key="3">
    <source>
        <dbReference type="EMBL" id="WCO02726.1"/>
    </source>
</evidence>
<sequence>MENKTSKYFKYAIGEILLVVIGILIAVQINTWNEHRKTKSNEIKTLTQLNVDLRENYKEITEIHELMLLSNKSGQQMLDHLNTSNQVTDSLKYWVESFSNTNIFNNANTTYKNLENSNDNIISNDSIRLQITLMYELDFANIHRREKMFYEDYLPNYQEELLKNFKTSPVVDKWLEDVKLAVNTPINLSNLKQNEAFKNTSVELYNFRLLRLKWLNGSIIKLETLIKTIDNEINTLKS</sequence>
<evidence type="ECO:0000313" key="4">
    <source>
        <dbReference type="Proteomes" id="UP001202717"/>
    </source>
</evidence>
<keyword evidence="1" id="KW-0175">Coiled coil</keyword>
<dbReference type="Proteomes" id="UP001202717">
    <property type="component" value="Chromosome"/>
</dbReference>
<dbReference type="Pfam" id="PF19578">
    <property type="entry name" value="DUF6090"/>
    <property type="match status" value="1"/>
</dbReference>
<dbReference type="InterPro" id="IPR045749">
    <property type="entry name" value="DUF6090"/>
</dbReference>
<keyword evidence="2" id="KW-1133">Transmembrane helix</keyword>
<evidence type="ECO:0000256" key="2">
    <source>
        <dbReference type="SAM" id="Phobius"/>
    </source>
</evidence>
<feature type="coiled-coil region" evidence="1">
    <location>
        <begin position="36"/>
        <end position="63"/>
    </location>
</feature>
<feature type="transmembrane region" description="Helical" evidence="2">
    <location>
        <begin position="12"/>
        <end position="32"/>
    </location>
</feature>
<gene>
    <name evidence="3" type="ORF">MUN68_004325</name>
</gene>
<proteinExistence type="predicted"/>
<organism evidence="3 4">
    <name type="scientific">Psychroserpens ponticola</name>
    <dbReference type="NCBI Taxonomy" id="2932268"/>
    <lineage>
        <taxon>Bacteria</taxon>
        <taxon>Pseudomonadati</taxon>
        <taxon>Bacteroidota</taxon>
        <taxon>Flavobacteriia</taxon>
        <taxon>Flavobacteriales</taxon>
        <taxon>Flavobacteriaceae</taxon>
        <taxon>Psychroserpens</taxon>
    </lineage>
</organism>
<keyword evidence="2" id="KW-0812">Transmembrane</keyword>
<dbReference type="EMBL" id="CP116221">
    <property type="protein sequence ID" value="WCO02726.1"/>
    <property type="molecule type" value="Genomic_DNA"/>
</dbReference>
<dbReference type="RefSeq" id="WP_249995491.1">
    <property type="nucleotide sequence ID" value="NZ_CP116221.1"/>
</dbReference>
<keyword evidence="2" id="KW-0472">Membrane</keyword>
<reference evidence="3 4" key="1">
    <citation type="submission" date="2023-01" db="EMBL/GenBank/DDBJ databases">
        <title>Psychroserpens ponticola sp. nov., isolated from seawater.</title>
        <authorList>
            <person name="Kristyanto S."/>
            <person name="Jung J."/>
            <person name="Kim J.M."/>
            <person name="Jeon C.O."/>
        </authorList>
    </citation>
    <scope>NUCLEOTIDE SEQUENCE [LARGE SCALE GENOMIC DNA]</scope>
    <source>
        <strain evidence="3 4">MSW6</strain>
    </source>
</reference>
<evidence type="ECO:0000256" key="1">
    <source>
        <dbReference type="SAM" id="Coils"/>
    </source>
</evidence>
<name>A0ABY7RZZ5_9FLAO</name>
<keyword evidence="4" id="KW-1185">Reference proteome</keyword>
<protein>
    <submittedName>
        <fullName evidence="3">DUF6090 family protein</fullName>
    </submittedName>
</protein>
<accession>A0ABY7RZZ5</accession>